<protein>
    <submittedName>
        <fullName evidence="2">Uncharacterized protein</fullName>
    </submittedName>
</protein>
<proteinExistence type="predicted"/>
<evidence type="ECO:0000313" key="3">
    <source>
        <dbReference type="Proteomes" id="UP000221101"/>
    </source>
</evidence>
<reference evidence="2 3" key="1">
    <citation type="journal article" date="2017" name="Nat. Microbiol.">
        <title>Natural product diversity associated with the nematode symbionts Photorhabdus and Xenorhabdus.</title>
        <authorList>
            <person name="Tobias N.J."/>
            <person name="Wolff H."/>
            <person name="Djahanschiri B."/>
            <person name="Grundmann F."/>
            <person name="Kronenwerth M."/>
            <person name="Shi Y.M."/>
            <person name="Simonyi S."/>
            <person name="Grun P."/>
            <person name="Shapiro-Ilan D."/>
            <person name="Pidot S.J."/>
            <person name="Stinear T.P."/>
            <person name="Ebersberger I."/>
            <person name="Bode H.B."/>
        </authorList>
    </citation>
    <scope>NUCLEOTIDE SEQUENCE [LARGE SCALE GENOMIC DNA]</scope>
    <source>
        <strain evidence="2 3">DSM 17907</strain>
    </source>
</reference>
<dbReference type="Proteomes" id="UP000221101">
    <property type="component" value="Unassembled WGS sequence"/>
</dbReference>
<dbReference type="Pfam" id="PF16068">
    <property type="entry name" value="DUF4810"/>
    <property type="match status" value="1"/>
</dbReference>
<comment type="caution">
    <text evidence="2">The sequence shown here is derived from an EMBL/GenBank/DDBJ whole genome shotgun (WGS) entry which is preliminary data.</text>
</comment>
<dbReference type="EMBL" id="NJCX01000012">
    <property type="protein sequence ID" value="PHM73302.1"/>
    <property type="molecule type" value="Genomic_DNA"/>
</dbReference>
<gene>
    <name evidence="2" type="ORF">Xkoz_01955</name>
</gene>
<dbReference type="InterPro" id="IPR014508">
    <property type="entry name" value="UCP020555_TPR-like"/>
</dbReference>
<dbReference type="PIRSF" id="PIRSF020555">
    <property type="entry name" value="UCP020555"/>
    <property type="match status" value="1"/>
</dbReference>
<sequence length="118" mass="13583">MFLIKKIGMFLGALLLVGCSNTPKTIYEWGDYQTTLYQYYQQDQTGIQEQLQELQQVVQQASSKDKPVPPGLHAQMGLLYNKIGNIEDAFQQFEREKNLFPESAPYMDFLLNKNKGVK</sequence>
<dbReference type="OrthoDB" id="9800218at2"/>
<evidence type="ECO:0000313" key="2">
    <source>
        <dbReference type="EMBL" id="PHM73302.1"/>
    </source>
</evidence>
<name>A0A2D0LCC0_9GAMM</name>
<accession>A0A2D0LCC0</accession>
<feature type="repeat" description="TPR" evidence="1">
    <location>
        <begin position="70"/>
        <end position="103"/>
    </location>
</feature>
<dbReference type="AlphaFoldDB" id="A0A2D0LCC0"/>
<dbReference type="PROSITE" id="PS51257">
    <property type="entry name" value="PROKAR_LIPOPROTEIN"/>
    <property type="match status" value="1"/>
</dbReference>
<keyword evidence="1" id="KW-0802">TPR repeat</keyword>
<dbReference type="RefSeq" id="WP_099141972.1">
    <property type="nucleotide sequence ID" value="NZ_CAWNOR010000024.1"/>
</dbReference>
<dbReference type="InterPro" id="IPR019734">
    <property type="entry name" value="TPR_rpt"/>
</dbReference>
<dbReference type="PROSITE" id="PS50005">
    <property type="entry name" value="TPR"/>
    <property type="match status" value="1"/>
</dbReference>
<evidence type="ECO:0000256" key="1">
    <source>
        <dbReference type="PROSITE-ProRule" id="PRU00339"/>
    </source>
</evidence>
<organism evidence="2 3">
    <name type="scientific">Xenorhabdus kozodoii</name>
    <dbReference type="NCBI Taxonomy" id="351676"/>
    <lineage>
        <taxon>Bacteria</taxon>
        <taxon>Pseudomonadati</taxon>
        <taxon>Pseudomonadota</taxon>
        <taxon>Gammaproteobacteria</taxon>
        <taxon>Enterobacterales</taxon>
        <taxon>Morganellaceae</taxon>
        <taxon>Xenorhabdus</taxon>
    </lineage>
</organism>
<keyword evidence="3" id="KW-1185">Reference proteome</keyword>